<dbReference type="PANTHER" id="PTHR33508:SF10">
    <property type="entry name" value="UPF0056 INNER MEMBRANE PROTEIN YHGN"/>
    <property type="match status" value="1"/>
</dbReference>
<evidence type="ECO:0000256" key="2">
    <source>
        <dbReference type="ARBA" id="ARBA00009784"/>
    </source>
</evidence>
<evidence type="ECO:0000256" key="6">
    <source>
        <dbReference type="ARBA" id="ARBA00023136"/>
    </source>
</evidence>
<evidence type="ECO:0000256" key="5">
    <source>
        <dbReference type="ARBA" id="ARBA00022989"/>
    </source>
</evidence>
<proteinExistence type="inferred from homology"/>
<dbReference type="PANTHER" id="PTHR33508">
    <property type="entry name" value="UPF0056 MEMBRANE PROTEIN YHCE"/>
    <property type="match status" value="1"/>
</dbReference>
<evidence type="ECO:0000256" key="3">
    <source>
        <dbReference type="ARBA" id="ARBA00022475"/>
    </source>
</evidence>
<accession>A0A841HP29</accession>
<feature type="transmembrane region" description="Helical" evidence="7">
    <location>
        <begin position="105"/>
        <end position="126"/>
    </location>
</feature>
<organism evidence="8 9">
    <name type="scientific">Povalibacter uvarum</name>
    <dbReference type="NCBI Taxonomy" id="732238"/>
    <lineage>
        <taxon>Bacteria</taxon>
        <taxon>Pseudomonadati</taxon>
        <taxon>Pseudomonadota</taxon>
        <taxon>Gammaproteobacteria</taxon>
        <taxon>Steroidobacterales</taxon>
        <taxon>Steroidobacteraceae</taxon>
        <taxon>Povalibacter</taxon>
    </lineage>
</organism>
<gene>
    <name evidence="8" type="ORF">HNQ60_003513</name>
</gene>
<evidence type="ECO:0000313" key="9">
    <source>
        <dbReference type="Proteomes" id="UP000588068"/>
    </source>
</evidence>
<feature type="transmembrane region" description="Helical" evidence="7">
    <location>
        <begin position="174"/>
        <end position="191"/>
    </location>
</feature>
<evidence type="ECO:0000256" key="7">
    <source>
        <dbReference type="RuleBase" id="RU362048"/>
    </source>
</evidence>
<dbReference type="EMBL" id="JACHHZ010000004">
    <property type="protein sequence ID" value="MBB6094626.1"/>
    <property type="molecule type" value="Genomic_DNA"/>
</dbReference>
<dbReference type="Pfam" id="PF01914">
    <property type="entry name" value="MarC"/>
    <property type="match status" value="1"/>
</dbReference>
<name>A0A841HP29_9GAMM</name>
<feature type="transmembrane region" description="Helical" evidence="7">
    <location>
        <begin position="138"/>
        <end position="162"/>
    </location>
</feature>
<keyword evidence="9" id="KW-1185">Reference proteome</keyword>
<dbReference type="InterPro" id="IPR002771">
    <property type="entry name" value="Multi_antbiot-R_MarC"/>
</dbReference>
<comment type="subcellular location">
    <subcellularLocation>
        <location evidence="1 7">Cell membrane</location>
        <topology evidence="1 7">Multi-pass membrane protein</topology>
    </subcellularLocation>
</comment>
<evidence type="ECO:0000313" key="8">
    <source>
        <dbReference type="EMBL" id="MBB6094626.1"/>
    </source>
</evidence>
<comment type="similarity">
    <text evidence="2 7">Belongs to the UPF0056 (MarC) family.</text>
</comment>
<dbReference type="NCBIfam" id="TIGR00427">
    <property type="entry name" value="NAAT family transporter"/>
    <property type="match status" value="1"/>
</dbReference>
<feature type="transmembrane region" description="Helical" evidence="7">
    <location>
        <begin position="40"/>
        <end position="62"/>
    </location>
</feature>
<sequence>MTDLTSVVLTLFLIMDPLGNIPIFLSILKDVSPARRRQILLREVLIAYVVLLVFLFLGQYILQVLHLEQETISIAGGIVLFLIALRMIFPSHGGFAADTPEGEPFIVPLAIPLIAGPSTLAMLMLLQRSESGASPWELWVAVTIAWALTAAILLAAPFFYRVLHQRGLIAMERLMGMLLVMISVQMLMNGIRAG</sequence>
<dbReference type="RefSeq" id="WP_184334037.1">
    <property type="nucleotide sequence ID" value="NZ_JACHHZ010000004.1"/>
</dbReference>
<dbReference type="NCBIfam" id="NF008010">
    <property type="entry name" value="PRK10739.1"/>
    <property type="match status" value="1"/>
</dbReference>
<keyword evidence="5 7" id="KW-1133">Transmembrane helix</keyword>
<feature type="transmembrane region" description="Helical" evidence="7">
    <location>
        <begin position="6"/>
        <end position="28"/>
    </location>
</feature>
<reference evidence="8 9" key="1">
    <citation type="submission" date="2020-08" db="EMBL/GenBank/DDBJ databases">
        <title>Genomic Encyclopedia of Type Strains, Phase IV (KMG-IV): sequencing the most valuable type-strain genomes for metagenomic binning, comparative biology and taxonomic classification.</title>
        <authorList>
            <person name="Goeker M."/>
        </authorList>
    </citation>
    <scope>NUCLEOTIDE SEQUENCE [LARGE SCALE GENOMIC DNA]</scope>
    <source>
        <strain evidence="8 9">DSM 26723</strain>
    </source>
</reference>
<feature type="transmembrane region" description="Helical" evidence="7">
    <location>
        <begin position="74"/>
        <end position="93"/>
    </location>
</feature>
<dbReference type="GO" id="GO:0005886">
    <property type="term" value="C:plasma membrane"/>
    <property type="evidence" value="ECO:0007669"/>
    <property type="project" value="UniProtKB-SubCell"/>
</dbReference>
<dbReference type="AlphaFoldDB" id="A0A841HP29"/>
<comment type="caution">
    <text evidence="8">The sequence shown here is derived from an EMBL/GenBank/DDBJ whole genome shotgun (WGS) entry which is preliminary data.</text>
</comment>
<protein>
    <recommendedName>
        <fullName evidence="7">UPF0056 membrane protein</fullName>
    </recommendedName>
</protein>
<keyword evidence="4 7" id="KW-0812">Transmembrane</keyword>
<keyword evidence="6 7" id="KW-0472">Membrane</keyword>
<keyword evidence="3" id="KW-1003">Cell membrane</keyword>
<evidence type="ECO:0000256" key="4">
    <source>
        <dbReference type="ARBA" id="ARBA00022692"/>
    </source>
</evidence>
<evidence type="ECO:0000256" key="1">
    <source>
        <dbReference type="ARBA" id="ARBA00004651"/>
    </source>
</evidence>
<dbReference type="Proteomes" id="UP000588068">
    <property type="component" value="Unassembled WGS sequence"/>
</dbReference>